<dbReference type="InterPro" id="IPR000642">
    <property type="entry name" value="Peptidase_M41"/>
</dbReference>
<dbReference type="GO" id="GO:0004176">
    <property type="term" value="F:ATP-dependent peptidase activity"/>
    <property type="evidence" value="ECO:0007669"/>
    <property type="project" value="InterPro"/>
</dbReference>
<dbReference type="Gene3D" id="2.170.16.10">
    <property type="entry name" value="Hedgehog/Intein (Hint) domain"/>
    <property type="match status" value="1"/>
</dbReference>
<dbReference type="Gene3D" id="3.40.50.300">
    <property type="entry name" value="P-loop containing nucleotide triphosphate hydrolases"/>
    <property type="match status" value="1"/>
</dbReference>
<dbReference type="InterPro" id="IPR041569">
    <property type="entry name" value="AAA_lid_3"/>
</dbReference>
<name>A0A2M6WGD1_9BACT</name>
<keyword evidence="5" id="KW-0378">Hydrolase</keyword>
<evidence type="ECO:0000256" key="3">
    <source>
        <dbReference type="ARBA" id="ARBA00022670"/>
    </source>
</evidence>
<dbReference type="Gene3D" id="1.10.8.60">
    <property type="match status" value="1"/>
</dbReference>
<dbReference type="FunFam" id="1.20.58.760:FF:000001">
    <property type="entry name" value="ATP-dependent zinc metalloprotease FtsH"/>
    <property type="match status" value="1"/>
</dbReference>
<protein>
    <recommendedName>
        <fullName evidence="8">DOD-type homing endonuclease domain-containing protein</fullName>
    </recommendedName>
</protein>
<keyword evidence="3" id="KW-0645">Protease</keyword>
<dbReference type="SUPFAM" id="SSF51294">
    <property type="entry name" value="Hedgehog/intein (Hint) domain"/>
    <property type="match status" value="1"/>
</dbReference>
<evidence type="ECO:0000256" key="2">
    <source>
        <dbReference type="ARBA" id="ARBA00010044"/>
    </source>
</evidence>
<dbReference type="Proteomes" id="UP000229530">
    <property type="component" value="Unassembled WGS sequence"/>
</dbReference>
<dbReference type="Gene3D" id="1.20.58.760">
    <property type="entry name" value="Peptidase M41"/>
    <property type="match status" value="1"/>
</dbReference>
<reference evidence="10" key="1">
    <citation type="submission" date="2017-09" db="EMBL/GenBank/DDBJ databases">
        <title>Depth-based differentiation of microbial function through sediment-hosted aquifers and enrichment of novel symbionts in the deep terrestrial subsurface.</title>
        <authorList>
            <person name="Probst A.J."/>
            <person name="Ladd B."/>
            <person name="Jarett J.K."/>
            <person name="Geller-Mcgrath D.E."/>
            <person name="Sieber C.M.K."/>
            <person name="Emerson J.B."/>
            <person name="Anantharaman K."/>
            <person name="Thomas B.C."/>
            <person name="Malmstrom R."/>
            <person name="Stieglmeier M."/>
            <person name="Klingl A."/>
            <person name="Woyke T."/>
            <person name="Ryan C.M."/>
            <person name="Banfield J.F."/>
        </authorList>
    </citation>
    <scope>NUCLEOTIDE SEQUENCE [LARGE SCALE GENOMIC DNA]</scope>
</reference>
<comment type="similarity">
    <text evidence="2">In the C-terminal section; belongs to the peptidase M41 family.</text>
</comment>
<dbReference type="PANTHER" id="PTHR23076:SF97">
    <property type="entry name" value="ATP-DEPENDENT ZINC METALLOPROTEASE YME1L1"/>
    <property type="match status" value="1"/>
</dbReference>
<dbReference type="InterPro" id="IPR027434">
    <property type="entry name" value="Homing_endonucl"/>
</dbReference>
<dbReference type="GO" id="GO:0005524">
    <property type="term" value="F:ATP binding"/>
    <property type="evidence" value="ECO:0007669"/>
    <property type="project" value="InterPro"/>
</dbReference>
<keyword evidence="7" id="KW-0482">Metalloprotease</keyword>
<sequence>MRSVFRHRVKEIFEIEYRGGTIRATGNHSVFVRSRRGLETRAVAELKPGDLLVDLPYKVNRTNRAFTEVRAYRHEPDFNLTLPVWQPLFSEFAAVGVAYQYAIARAGDTSQTQLGRELGFSQRTIGKWQQGICGPRALSRNYYQHKELLPEGVRVTPDLMRLLGYYVAEGYSRRELDFCFNVREMEKVGDVKELMREIFGVVPDRERHITDNAVNIVYHSKPLAEFFAYHCGRGAHHKHVPPFLFTAPRSHFTEFLRGYFNGDGYRDARGRSEMTSVSKRLILELNWLARMHGFKSFIHSFTTKEGRRIKNGKPLKAAVAWRLGFGKTQDPLGEREGKASTERAMVKRVTKIPYDGYVYDFCGCDNEAFFGGASPVLLHNTNRPDILDSALLRPGRFDRRIILDMPDINDRENILKIHARGKPLDRSVDLRVVAVRTPGFSGADLANLMNEAAIAAARENQKMVTQTHLINSIEKVMMGPERRSRAISQNEKKLSAYHEAGHALVAAALKEADPVHKISIVSRGMVGGYTMKLPLEERRFHTRAQFLADLAVSFGGYAAELAVFKDISTGSSNDIRQATDLAHQLITKYGMSERLGPRSFGHAHEMIFLGRELGAEKDYSESLGTVIDEEVDRVIGKALAAAKKIVTKHRAVLDAIANTLVEKETIERDGFEALIKKFRLKPIAIV</sequence>
<dbReference type="Gene3D" id="3.10.28.10">
    <property type="entry name" value="Homing endonucleases"/>
    <property type="match status" value="1"/>
</dbReference>
<evidence type="ECO:0000256" key="4">
    <source>
        <dbReference type="ARBA" id="ARBA00022723"/>
    </source>
</evidence>
<dbReference type="InterPro" id="IPR006142">
    <property type="entry name" value="INTEIN"/>
</dbReference>
<dbReference type="PROSITE" id="PS50819">
    <property type="entry name" value="INTEIN_ENDONUCLEASE"/>
    <property type="match status" value="1"/>
</dbReference>
<gene>
    <name evidence="9" type="ORF">COU12_01215</name>
</gene>
<evidence type="ECO:0000313" key="9">
    <source>
        <dbReference type="EMBL" id="PIT91774.1"/>
    </source>
</evidence>
<dbReference type="InterPro" id="IPR027417">
    <property type="entry name" value="P-loop_NTPase"/>
</dbReference>
<dbReference type="AlphaFoldDB" id="A0A2M6WGD1"/>
<feature type="domain" description="DOD-type homing endonuclease" evidence="8">
    <location>
        <begin position="162"/>
        <end position="294"/>
    </location>
</feature>
<dbReference type="GO" id="GO:0005886">
    <property type="term" value="C:plasma membrane"/>
    <property type="evidence" value="ECO:0007669"/>
    <property type="project" value="TreeGrafter"/>
</dbReference>
<dbReference type="SUPFAM" id="SSF140990">
    <property type="entry name" value="FtsH protease domain-like"/>
    <property type="match status" value="1"/>
</dbReference>
<dbReference type="EMBL" id="PFBE01000016">
    <property type="protein sequence ID" value="PIT91774.1"/>
    <property type="molecule type" value="Genomic_DNA"/>
</dbReference>
<dbReference type="PANTHER" id="PTHR23076">
    <property type="entry name" value="METALLOPROTEASE M41 FTSH"/>
    <property type="match status" value="1"/>
</dbReference>
<dbReference type="InterPro" id="IPR036844">
    <property type="entry name" value="Hint_dom_sf"/>
</dbReference>
<proteinExistence type="inferred from homology"/>
<dbReference type="InterPro" id="IPR037219">
    <property type="entry name" value="Peptidase_M41-like"/>
</dbReference>
<keyword evidence="4" id="KW-0479">Metal-binding</keyword>
<dbReference type="SUPFAM" id="SSF55608">
    <property type="entry name" value="Homing endonucleases"/>
    <property type="match status" value="1"/>
</dbReference>
<dbReference type="Pfam" id="PF01434">
    <property type="entry name" value="Peptidase_M41"/>
    <property type="match status" value="1"/>
</dbReference>
<dbReference type="GO" id="GO:0030163">
    <property type="term" value="P:protein catabolic process"/>
    <property type="evidence" value="ECO:0007669"/>
    <property type="project" value="TreeGrafter"/>
</dbReference>
<evidence type="ECO:0000256" key="1">
    <source>
        <dbReference type="ARBA" id="ARBA00001947"/>
    </source>
</evidence>
<dbReference type="GO" id="GO:0046872">
    <property type="term" value="F:metal ion binding"/>
    <property type="evidence" value="ECO:0007669"/>
    <property type="project" value="UniProtKB-KW"/>
</dbReference>
<dbReference type="Pfam" id="PF17862">
    <property type="entry name" value="AAA_lid_3"/>
    <property type="match status" value="1"/>
</dbReference>
<dbReference type="CDD" id="cd00081">
    <property type="entry name" value="Hint"/>
    <property type="match status" value="1"/>
</dbReference>
<dbReference type="PRINTS" id="PR00379">
    <property type="entry name" value="INTEIN"/>
</dbReference>
<keyword evidence="6" id="KW-0862">Zinc</keyword>
<evidence type="ECO:0000259" key="8">
    <source>
        <dbReference type="PROSITE" id="PS50819"/>
    </source>
</evidence>
<evidence type="ECO:0000256" key="6">
    <source>
        <dbReference type="ARBA" id="ARBA00022833"/>
    </source>
</evidence>
<comment type="cofactor">
    <cofactor evidence="1">
        <name>Zn(2+)</name>
        <dbReference type="ChEBI" id="CHEBI:29105"/>
    </cofactor>
</comment>
<dbReference type="SUPFAM" id="SSF52540">
    <property type="entry name" value="P-loop containing nucleoside triphosphate hydrolases"/>
    <property type="match status" value="1"/>
</dbReference>
<comment type="caution">
    <text evidence="9">The sequence shown here is derived from an EMBL/GenBank/DDBJ whole genome shotgun (WGS) entry which is preliminary data.</text>
</comment>
<evidence type="ECO:0000256" key="7">
    <source>
        <dbReference type="ARBA" id="ARBA00023049"/>
    </source>
</evidence>
<organism evidence="9 10">
    <name type="scientific">Candidatus Jorgensenbacteria bacterium CG10_big_fil_rev_8_21_14_0_10_54_38</name>
    <dbReference type="NCBI Taxonomy" id="1974593"/>
    <lineage>
        <taxon>Bacteria</taxon>
        <taxon>Candidatus Joergenseniibacteriota</taxon>
    </lineage>
</organism>
<dbReference type="InterPro" id="IPR004042">
    <property type="entry name" value="Intein_endonuc_central"/>
</dbReference>
<dbReference type="Pfam" id="PF14890">
    <property type="entry name" value="Intein_splicing"/>
    <property type="match status" value="1"/>
</dbReference>
<accession>A0A2M6WGD1</accession>
<evidence type="ECO:0000256" key="5">
    <source>
        <dbReference type="ARBA" id="ARBA00022801"/>
    </source>
</evidence>
<dbReference type="GO" id="GO:0016539">
    <property type="term" value="P:intein-mediated protein splicing"/>
    <property type="evidence" value="ECO:0007669"/>
    <property type="project" value="InterPro"/>
</dbReference>
<dbReference type="GO" id="GO:0004519">
    <property type="term" value="F:endonuclease activity"/>
    <property type="evidence" value="ECO:0007669"/>
    <property type="project" value="InterPro"/>
</dbReference>
<dbReference type="FunFam" id="1.10.8.60:FF:000001">
    <property type="entry name" value="ATP-dependent zinc metalloprotease FtsH"/>
    <property type="match status" value="1"/>
</dbReference>
<evidence type="ECO:0000313" key="10">
    <source>
        <dbReference type="Proteomes" id="UP000229530"/>
    </source>
</evidence>
<dbReference type="GO" id="GO:0004222">
    <property type="term" value="F:metalloendopeptidase activity"/>
    <property type="evidence" value="ECO:0007669"/>
    <property type="project" value="InterPro"/>
</dbReference>